<feature type="transmembrane region" description="Helical" evidence="9">
    <location>
        <begin position="25"/>
        <end position="42"/>
    </location>
</feature>
<evidence type="ECO:0000256" key="9">
    <source>
        <dbReference type="RuleBase" id="RU361157"/>
    </source>
</evidence>
<keyword evidence="7 9" id="KW-0472">Membrane</keyword>
<evidence type="ECO:0000256" key="3">
    <source>
        <dbReference type="ARBA" id="ARBA00022448"/>
    </source>
</evidence>
<keyword evidence="6 9" id="KW-1133">Transmembrane helix</keyword>
<dbReference type="PIRSF" id="PIRSF006648">
    <property type="entry name" value="DrrB"/>
    <property type="match status" value="1"/>
</dbReference>
<comment type="caution">
    <text evidence="11">The sequence shown here is derived from an EMBL/GenBank/DDBJ whole genome shotgun (WGS) entry which is preliminary data.</text>
</comment>
<keyword evidence="12" id="KW-1185">Reference proteome</keyword>
<dbReference type="Proteomes" id="UP001596122">
    <property type="component" value="Unassembled WGS sequence"/>
</dbReference>
<evidence type="ECO:0000256" key="4">
    <source>
        <dbReference type="ARBA" id="ARBA00022475"/>
    </source>
</evidence>
<comment type="subcellular location">
    <subcellularLocation>
        <location evidence="1 9">Cell membrane</location>
        <topology evidence="1 9">Multi-pass membrane protein</topology>
    </subcellularLocation>
</comment>
<sequence>MSAAATVATAVRVLQQVRHDPRTVGLVVVVPSVLVALLAWVYRGTDVFDRVGPAMVALFPFVVMFVVTSVTTLRERQTGTLERLMTTPLGRGDLVAGYAIAFGLLAVVQAVVVTLVALALGLDVAGPPVALVGVAVLDAVLGTALGLAGSAFAATELQAVQLMPAFVLPQVLLCGLLRPREDLPDVLRELSSLLPLSHAVDLMSAVTVASTDGVAGSLLVVVGYVGAALVAGALTLRRRTP</sequence>
<dbReference type="PANTHER" id="PTHR30294:SF38">
    <property type="entry name" value="TRANSPORT PERMEASE PROTEIN"/>
    <property type="match status" value="1"/>
</dbReference>
<feature type="transmembrane region" description="Helical" evidence="9">
    <location>
        <begin position="215"/>
        <end position="236"/>
    </location>
</feature>
<dbReference type="RefSeq" id="WP_340267174.1">
    <property type="nucleotide sequence ID" value="NZ_JBBEOG010000001.1"/>
</dbReference>
<evidence type="ECO:0000313" key="12">
    <source>
        <dbReference type="Proteomes" id="UP001596122"/>
    </source>
</evidence>
<proteinExistence type="inferred from homology"/>
<protein>
    <recommendedName>
        <fullName evidence="9">Transport permease protein</fullName>
    </recommendedName>
</protein>
<dbReference type="Pfam" id="PF01061">
    <property type="entry name" value="ABC2_membrane"/>
    <property type="match status" value="1"/>
</dbReference>
<feature type="transmembrane region" description="Helical" evidence="9">
    <location>
        <begin position="129"/>
        <end position="153"/>
    </location>
</feature>
<evidence type="ECO:0000256" key="6">
    <source>
        <dbReference type="ARBA" id="ARBA00022989"/>
    </source>
</evidence>
<gene>
    <name evidence="11" type="ORF">ACFPJ6_05480</name>
</gene>
<feature type="transmembrane region" description="Helical" evidence="9">
    <location>
        <begin position="94"/>
        <end position="122"/>
    </location>
</feature>
<keyword evidence="4 9" id="KW-1003">Cell membrane</keyword>
<dbReference type="InterPro" id="IPR000412">
    <property type="entry name" value="ABC_2_transport"/>
</dbReference>
<keyword evidence="8" id="KW-0046">Antibiotic resistance</keyword>
<comment type="caution">
    <text evidence="9">Lacks conserved residue(s) required for the propagation of feature annotation.</text>
</comment>
<reference evidence="12" key="1">
    <citation type="journal article" date="2019" name="Int. J. Syst. Evol. Microbiol.">
        <title>The Global Catalogue of Microorganisms (GCM) 10K type strain sequencing project: providing services to taxonomists for standard genome sequencing and annotation.</title>
        <authorList>
            <consortium name="The Broad Institute Genomics Platform"/>
            <consortium name="The Broad Institute Genome Sequencing Center for Infectious Disease"/>
            <person name="Wu L."/>
            <person name="Ma J."/>
        </authorList>
    </citation>
    <scope>NUCLEOTIDE SEQUENCE [LARGE SCALE GENOMIC DNA]</scope>
    <source>
        <strain evidence="12">CCUG 43114</strain>
    </source>
</reference>
<evidence type="ECO:0000256" key="8">
    <source>
        <dbReference type="ARBA" id="ARBA00023251"/>
    </source>
</evidence>
<feature type="transmembrane region" description="Helical" evidence="9">
    <location>
        <begin position="54"/>
        <end position="74"/>
    </location>
</feature>
<dbReference type="PANTHER" id="PTHR30294">
    <property type="entry name" value="MEMBRANE COMPONENT OF ABC TRANSPORTER YHHJ-RELATED"/>
    <property type="match status" value="1"/>
</dbReference>
<organism evidence="11 12">
    <name type="scientific">Aquipuribacter nitratireducens</name>
    <dbReference type="NCBI Taxonomy" id="650104"/>
    <lineage>
        <taxon>Bacteria</taxon>
        <taxon>Bacillati</taxon>
        <taxon>Actinomycetota</taxon>
        <taxon>Actinomycetes</taxon>
        <taxon>Micrococcales</taxon>
        <taxon>Intrasporangiaceae</taxon>
        <taxon>Aquipuribacter</taxon>
    </lineage>
</organism>
<dbReference type="InterPro" id="IPR051449">
    <property type="entry name" value="ABC-2_transporter_component"/>
</dbReference>
<evidence type="ECO:0000256" key="5">
    <source>
        <dbReference type="ARBA" id="ARBA00022692"/>
    </source>
</evidence>
<evidence type="ECO:0000259" key="10">
    <source>
        <dbReference type="PROSITE" id="PS51012"/>
    </source>
</evidence>
<dbReference type="InterPro" id="IPR013525">
    <property type="entry name" value="ABC2_TM"/>
</dbReference>
<dbReference type="EMBL" id="JBHSLD010000006">
    <property type="protein sequence ID" value="MFC5380234.1"/>
    <property type="molecule type" value="Genomic_DNA"/>
</dbReference>
<evidence type="ECO:0000256" key="2">
    <source>
        <dbReference type="ARBA" id="ARBA00007783"/>
    </source>
</evidence>
<feature type="domain" description="ABC transmembrane type-2" evidence="10">
    <location>
        <begin position="11"/>
        <end position="239"/>
    </location>
</feature>
<evidence type="ECO:0000256" key="7">
    <source>
        <dbReference type="ARBA" id="ARBA00023136"/>
    </source>
</evidence>
<keyword evidence="5 9" id="KW-0812">Transmembrane</keyword>
<accession>A0ABW0GKU1</accession>
<dbReference type="InterPro" id="IPR047817">
    <property type="entry name" value="ABC2_TM_bact-type"/>
</dbReference>
<evidence type="ECO:0000313" key="11">
    <source>
        <dbReference type="EMBL" id="MFC5380234.1"/>
    </source>
</evidence>
<name>A0ABW0GKU1_9MICO</name>
<dbReference type="PROSITE" id="PS51012">
    <property type="entry name" value="ABC_TM2"/>
    <property type="match status" value="1"/>
</dbReference>
<evidence type="ECO:0000256" key="1">
    <source>
        <dbReference type="ARBA" id="ARBA00004651"/>
    </source>
</evidence>
<comment type="similarity">
    <text evidence="2 9">Belongs to the ABC-2 integral membrane protein family.</text>
</comment>
<keyword evidence="3 9" id="KW-0813">Transport</keyword>